<reference evidence="2 3" key="1">
    <citation type="journal article" date="2021" name="Int. J. Syst. Evol. Microbiol.">
        <title>Characterization of a novel transitional group Rickettsia species (Rickettsia tillamookensis sp. nov.) from the western black-legged tick, Ixodes pacificus.</title>
        <authorList>
            <person name="Gauthier D.T."/>
            <person name="Karpathy S.E."/>
            <person name="Grizzard S.L."/>
            <person name="Batra D."/>
            <person name="Rowe L.A."/>
            <person name="Paddock C.D."/>
        </authorList>
    </citation>
    <scope>NUCLEOTIDE SEQUENCE [LARGE SCALE GENOMIC DNA]</scope>
    <source>
        <strain evidence="2 3">Tillamook 23</strain>
    </source>
</reference>
<keyword evidence="1" id="KW-0812">Transmembrane</keyword>
<evidence type="ECO:0000313" key="2">
    <source>
        <dbReference type="EMBL" id="QQV75247.1"/>
    </source>
</evidence>
<dbReference type="EMBL" id="CP060138">
    <property type="protein sequence ID" value="QQV75247.1"/>
    <property type="molecule type" value="Genomic_DNA"/>
</dbReference>
<gene>
    <name evidence="2" type="ORF">H6P87_00797</name>
</gene>
<name>A0A9E6MI74_9RICK</name>
<evidence type="ECO:0000256" key="1">
    <source>
        <dbReference type="SAM" id="Phobius"/>
    </source>
</evidence>
<keyword evidence="1" id="KW-0472">Membrane</keyword>
<evidence type="ECO:0000313" key="3">
    <source>
        <dbReference type="Proteomes" id="UP000595296"/>
    </source>
</evidence>
<keyword evidence="1" id="KW-1133">Transmembrane helix</keyword>
<proteinExistence type="predicted"/>
<keyword evidence="3" id="KW-1185">Reference proteome</keyword>
<protein>
    <submittedName>
        <fullName evidence="2">Uncharacterized protein</fullName>
    </submittedName>
</protein>
<accession>A0A9E6MI74</accession>
<organism evidence="2 3">
    <name type="scientific">Rickettsia tillamookensis</name>
    <dbReference type="NCBI Taxonomy" id="2761623"/>
    <lineage>
        <taxon>Bacteria</taxon>
        <taxon>Pseudomonadati</taxon>
        <taxon>Pseudomonadota</taxon>
        <taxon>Alphaproteobacteria</taxon>
        <taxon>Rickettsiales</taxon>
        <taxon>Rickettsiaceae</taxon>
        <taxon>Rickettsieae</taxon>
        <taxon>Rickettsia</taxon>
        <taxon>spotted fever group</taxon>
    </lineage>
</organism>
<feature type="transmembrane region" description="Helical" evidence="1">
    <location>
        <begin position="6"/>
        <end position="24"/>
    </location>
</feature>
<sequence length="115" mass="13465">MSRTNLILSFFIFLLIIVITTFFISNYRMHKNTSCVMDIGTYSYKKFYSIIREDQLNFDLVLEQLEDSETLNSRNKARLEKICSFQVEDGMVRLEVAKGYDCLLSRQKCYSSSAI</sequence>
<dbReference type="Proteomes" id="UP000595296">
    <property type="component" value="Chromosome"/>
</dbReference>